<reference evidence="1" key="3">
    <citation type="submission" date="2025-08" db="UniProtKB">
        <authorList>
            <consortium name="Ensembl"/>
        </authorList>
    </citation>
    <scope>IDENTIFICATION</scope>
</reference>
<reference evidence="1" key="4">
    <citation type="submission" date="2025-09" db="UniProtKB">
        <authorList>
            <consortium name="Ensembl"/>
        </authorList>
    </citation>
    <scope>IDENTIFICATION</scope>
</reference>
<reference evidence="1" key="2">
    <citation type="journal article" date="2008" name="Genome Biol.">
        <title>Improved genome assembly and evidence-based global gene model set for the chordate Ciona intestinalis: new insight into intron and operon populations.</title>
        <authorList>
            <person name="Satou Y."/>
            <person name="Mineta K."/>
            <person name="Ogasawara M."/>
            <person name="Sasakura Y."/>
            <person name="Shoguchi E."/>
            <person name="Ueno K."/>
            <person name="Yamada L."/>
            <person name="Matsumoto J."/>
            <person name="Wasserscheid J."/>
            <person name="Dewar K."/>
            <person name="Wiley G.B."/>
            <person name="Macmil S.L."/>
            <person name="Roe B.A."/>
            <person name="Zeller R.W."/>
            <person name="Hastings K.E."/>
            <person name="Lemaire P."/>
            <person name="Lindquist E."/>
            <person name="Endo T."/>
            <person name="Hotta K."/>
            <person name="Inaba K."/>
        </authorList>
    </citation>
    <scope>NUCLEOTIDE SEQUENCE [LARGE SCALE GENOMIC DNA]</scope>
    <source>
        <strain evidence="1">wild type</strain>
    </source>
</reference>
<name>H2Y0V8_CIOIN</name>
<keyword evidence="2" id="KW-1185">Reference proteome</keyword>
<dbReference type="AlphaFoldDB" id="H2Y0V8"/>
<proteinExistence type="predicted"/>
<protein>
    <submittedName>
        <fullName evidence="1">Uncharacterized protein</fullName>
    </submittedName>
</protein>
<sequence>MLLLVCGPFTSNANGSSTHLQRCLHIDAEIREIIFCYLRVRTTDLFIYPSHPKIWLIIA</sequence>
<accession>H2Y0V8</accession>
<dbReference type="InParanoid" id="H2Y0V8"/>
<dbReference type="EMBL" id="EAAA01001930">
    <property type="status" value="NOT_ANNOTATED_CDS"/>
    <property type="molecule type" value="Genomic_DNA"/>
</dbReference>
<dbReference type="Proteomes" id="UP000008144">
    <property type="component" value="Chromosome 4"/>
</dbReference>
<reference evidence="2" key="1">
    <citation type="journal article" date="2002" name="Science">
        <title>The draft genome of Ciona intestinalis: insights into chordate and vertebrate origins.</title>
        <authorList>
            <person name="Dehal P."/>
            <person name="Satou Y."/>
            <person name="Campbell R.K."/>
            <person name="Chapman J."/>
            <person name="Degnan B."/>
            <person name="De Tomaso A."/>
            <person name="Davidson B."/>
            <person name="Di Gregorio A."/>
            <person name="Gelpke M."/>
            <person name="Goodstein D.M."/>
            <person name="Harafuji N."/>
            <person name="Hastings K.E."/>
            <person name="Ho I."/>
            <person name="Hotta K."/>
            <person name="Huang W."/>
            <person name="Kawashima T."/>
            <person name="Lemaire P."/>
            <person name="Martinez D."/>
            <person name="Meinertzhagen I.A."/>
            <person name="Necula S."/>
            <person name="Nonaka M."/>
            <person name="Putnam N."/>
            <person name="Rash S."/>
            <person name="Saiga H."/>
            <person name="Satake M."/>
            <person name="Terry A."/>
            <person name="Yamada L."/>
            <person name="Wang H.G."/>
            <person name="Awazu S."/>
            <person name="Azumi K."/>
            <person name="Boore J."/>
            <person name="Branno M."/>
            <person name="Chin-Bow S."/>
            <person name="DeSantis R."/>
            <person name="Doyle S."/>
            <person name="Francino P."/>
            <person name="Keys D.N."/>
            <person name="Haga S."/>
            <person name="Hayashi H."/>
            <person name="Hino K."/>
            <person name="Imai K.S."/>
            <person name="Inaba K."/>
            <person name="Kano S."/>
            <person name="Kobayashi K."/>
            <person name="Kobayashi M."/>
            <person name="Lee B.I."/>
            <person name="Makabe K.W."/>
            <person name="Manohar C."/>
            <person name="Matassi G."/>
            <person name="Medina M."/>
            <person name="Mochizuki Y."/>
            <person name="Mount S."/>
            <person name="Morishita T."/>
            <person name="Miura S."/>
            <person name="Nakayama A."/>
            <person name="Nishizaka S."/>
            <person name="Nomoto H."/>
            <person name="Ohta F."/>
            <person name="Oishi K."/>
            <person name="Rigoutsos I."/>
            <person name="Sano M."/>
            <person name="Sasaki A."/>
            <person name="Sasakura Y."/>
            <person name="Shoguchi E."/>
            <person name="Shin-i T."/>
            <person name="Spagnuolo A."/>
            <person name="Stainier D."/>
            <person name="Suzuki M.M."/>
            <person name="Tassy O."/>
            <person name="Takatori N."/>
            <person name="Tokuoka M."/>
            <person name="Yagi K."/>
            <person name="Yoshizaki F."/>
            <person name="Wada S."/>
            <person name="Zhang C."/>
            <person name="Hyatt P.D."/>
            <person name="Larimer F."/>
            <person name="Detter C."/>
            <person name="Doggett N."/>
            <person name="Glavina T."/>
            <person name="Hawkins T."/>
            <person name="Richardson P."/>
            <person name="Lucas S."/>
            <person name="Kohara Y."/>
            <person name="Levine M."/>
            <person name="Satoh N."/>
            <person name="Rokhsar D.S."/>
        </authorList>
    </citation>
    <scope>NUCLEOTIDE SEQUENCE [LARGE SCALE GENOMIC DNA]</scope>
</reference>
<evidence type="ECO:0000313" key="2">
    <source>
        <dbReference type="Proteomes" id="UP000008144"/>
    </source>
</evidence>
<dbReference type="HOGENOM" id="CLU_2960015_0_0_1"/>
<evidence type="ECO:0000313" key="1">
    <source>
        <dbReference type="Ensembl" id="ENSCINP00000035542.1"/>
    </source>
</evidence>
<dbReference type="Ensembl" id="ENSCINT00000036836.1">
    <property type="protein sequence ID" value="ENSCINP00000035542.1"/>
    <property type="gene ID" value="ENSCING00000024828.1"/>
</dbReference>
<organism evidence="1 2">
    <name type="scientific">Ciona intestinalis</name>
    <name type="common">Transparent sea squirt</name>
    <name type="synonym">Ascidia intestinalis</name>
    <dbReference type="NCBI Taxonomy" id="7719"/>
    <lineage>
        <taxon>Eukaryota</taxon>
        <taxon>Metazoa</taxon>
        <taxon>Chordata</taxon>
        <taxon>Tunicata</taxon>
        <taxon>Ascidiacea</taxon>
        <taxon>Phlebobranchia</taxon>
        <taxon>Cionidae</taxon>
        <taxon>Ciona</taxon>
    </lineage>
</organism>